<dbReference type="EMBL" id="JBHPBY010000069">
    <property type="protein sequence ID" value="MFC1849968.1"/>
    <property type="molecule type" value="Genomic_DNA"/>
</dbReference>
<evidence type="ECO:0000313" key="1">
    <source>
        <dbReference type="EMBL" id="MFC1849968.1"/>
    </source>
</evidence>
<keyword evidence="2" id="KW-1185">Reference proteome</keyword>
<dbReference type="PROSITE" id="PS51257">
    <property type="entry name" value="PROKAR_LIPOPROTEIN"/>
    <property type="match status" value="1"/>
</dbReference>
<comment type="caution">
    <text evidence="1">The sequence shown here is derived from an EMBL/GenBank/DDBJ whole genome shotgun (WGS) entry which is preliminary data.</text>
</comment>
<evidence type="ECO:0008006" key="3">
    <source>
        <dbReference type="Google" id="ProtNLM"/>
    </source>
</evidence>
<protein>
    <recommendedName>
        <fullName evidence="3">DUF4292 domain-containing protein</fullName>
    </recommendedName>
</protein>
<gene>
    <name evidence="1" type="ORF">ACFL27_07240</name>
</gene>
<accession>A0ABV6YUW0</accession>
<sequence length="250" mass="28797">MDRSLFSRLTFCLFTICLVCSCASTRIIRKERIYPRSSTDSIITILHDKVNNFQELKGRFSVHVVKPGFDVTFEGIFLLKKNGFMQLEVYSPFGILTHLLVIDGDRFRLVGQEENIEGNTFTPLEAFNNHWGIVVAPYHILALFAGSLIDPYFYRFTGEAYLNEAGMLRLPIVCRQNKLTESLYYDSSQQRIINREIPTAQENDPITVEYTYDQPGSAVPNRIDVFQEKRRVKLIVTLSHLVFNTTDSQH</sequence>
<organism evidence="1 2">
    <name type="scientific">candidate division CSSED10-310 bacterium</name>
    <dbReference type="NCBI Taxonomy" id="2855610"/>
    <lineage>
        <taxon>Bacteria</taxon>
        <taxon>Bacteria division CSSED10-310</taxon>
    </lineage>
</organism>
<reference evidence="1 2" key="1">
    <citation type="submission" date="2024-09" db="EMBL/GenBank/DDBJ databases">
        <title>Laminarin stimulates single cell rates of sulfate reduction while oxygen inhibits transcriptomic activity in coastal marine sediment.</title>
        <authorList>
            <person name="Lindsay M."/>
            <person name="Orcutt B."/>
            <person name="Emerson D."/>
            <person name="Stepanauskas R."/>
            <person name="D'Angelo T."/>
        </authorList>
    </citation>
    <scope>NUCLEOTIDE SEQUENCE [LARGE SCALE GENOMIC DNA]</scope>
    <source>
        <strain evidence="1">SAG AM-311-K15</strain>
    </source>
</reference>
<dbReference type="Proteomes" id="UP001594351">
    <property type="component" value="Unassembled WGS sequence"/>
</dbReference>
<evidence type="ECO:0000313" key="2">
    <source>
        <dbReference type="Proteomes" id="UP001594351"/>
    </source>
</evidence>
<proteinExistence type="predicted"/>
<name>A0ABV6YUW0_UNCC1</name>